<comment type="similarity">
    <text evidence="1">Belongs to the secretoglobin family.</text>
</comment>
<reference evidence="3" key="1">
    <citation type="submission" date="2025-08" db="UniProtKB">
        <authorList>
            <consortium name="Ensembl"/>
        </authorList>
    </citation>
    <scope>IDENTIFICATION</scope>
</reference>
<dbReference type="Pfam" id="PF09252">
    <property type="entry name" value="Feld-I_B"/>
    <property type="match status" value="1"/>
</dbReference>
<dbReference type="SUPFAM" id="SSF48201">
    <property type="entry name" value="Uteroglobin-like"/>
    <property type="match status" value="1"/>
</dbReference>
<feature type="signal peptide" evidence="2">
    <location>
        <begin position="1"/>
        <end position="17"/>
    </location>
</feature>
<accession>A0A8C8ZZB7</accession>
<evidence type="ECO:0000313" key="4">
    <source>
        <dbReference type="Proteomes" id="UP000694414"/>
    </source>
</evidence>
<protein>
    <submittedName>
        <fullName evidence="3">Uncharacterized protein</fullName>
    </submittedName>
</protein>
<organism evidence="3 4">
    <name type="scientific">Prolemur simus</name>
    <name type="common">Greater bamboo lemur</name>
    <name type="synonym">Hapalemur simus</name>
    <dbReference type="NCBI Taxonomy" id="1328070"/>
    <lineage>
        <taxon>Eukaryota</taxon>
        <taxon>Metazoa</taxon>
        <taxon>Chordata</taxon>
        <taxon>Craniata</taxon>
        <taxon>Vertebrata</taxon>
        <taxon>Euteleostomi</taxon>
        <taxon>Mammalia</taxon>
        <taxon>Eutheria</taxon>
        <taxon>Euarchontoglires</taxon>
        <taxon>Primates</taxon>
        <taxon>Strepsirrhini</taxon>
        <taxon>Lemuriformes</taxon>
        <taxon>Lemuridae</taxon>
        <taxon>Prolemur</taxon>
    </lineage>
</organism>
<keyword evidence="4" id="KW-1185">Reference proteome</keyword>
<sequence length="106" mass="11521">MKGTLLVLALLVTGELGFKTGIFSLLALGNKQLLDISLDLVNATKPEKAGFEKIQACYNERGPPLSLFVLLSRSSITLSKECISSALNMVKNDVKQRLSKMNPLGR</sequence>
<keyword evidence="2" id="KW-0732">Signal</keyword>
<dbReference type="InterPro" id="IPR015332">
    <property type="entry name" value="CH2-like"/>
</dbReference>
<feature type="chain" id="PRO_5034596727" evidence="2">
    <location>
        <begin position="18"/>
        <end position="106"/>
    </location>
</feature>
<dbReference type="PANTHER" id="PTHR31708">
    <property type="entry name" value="ABPBG26-RELATED"/>
    <property type="match status" value="1"/>
</dbReference>
<name>A0A8C8ZZB7_PROSS</name>
<dbReference type="Ensembl" id="ENSPSMT00000025409.1">
    <property type="protein sequence ID" value="ENSPSMP00000021897.1"/>
    <property type="gene ID" value="ENSPSMG00000015486.1"/>
</dbReference>
<dbReference type="Gene3D" id="1.20.920.50">
    <property type="match status" value="1"/>
</dbReference>
<dbReference type="GO" id="GO:0005615">
    <property type="term" value="C:extracellular space"/>
    <property type="evidence" value="ECO:0007669"/>
    <property type="project" value="InterPro"/>
</dbReference>
<dbReference type="PANTHER" id="PTHR31708:SF0">
    <property type="entry name" value="ABPBG26-RELATED"/>
    <property type="match status" value="1"/>
</dbReference>
<dbReference type="GeneTree" id="ENSGT00900000141269"/>
<evidence type="ECO:0000313" key="3">
    <source>
        <dbReference type="Ensembl" id="ENSPSMP00000021897.1"/>
    </source>
</evidence>
<proteinExistence type="inferred from homology"/>
<dbReference type="InterPro" id="IPR053723">
    <property type="entry name" value="Secretoglobin_Domain_sf"/>
</dbReference>
<dbReference type="Proteomes" id="UP000694414">
    <property type="component" value="Unplaced"/>
</dbReference>
<evidence type="ECO:0000256" key="1">
    <source>
        <dbReference type="ARBA" id="ARBA00008650"/>
    </source>
</evidence>
<evidence type="ECO:0000256" key="2">
    <source>
        <dbReference type="SAM" id="SignalP"/>
    </source>
</evidence>
<dbReference type="AlphaFoldDB" id="A0A8C8ZZB7"/>
<reference evidence="3" key="2">
    <citation type="submission" date="2025-09" db="UniProtKB">
        <authorList>
            <consortium name="Ensembl"/>
        </authorList>
    </citation>
    <scope>IDENTIFICATION</scope>
</reference>
<dbReference type="InterPro" id="IPR035960">
    <property type="entry name" value="Secretoglobin_sf"/>
</dbReference>